<name>A0A8J8M8J8_9FIRM</name>
<comment type="similarity">
    <text evidence="7">Belongs to the binding-protein-dependent transport system permease family.</text>
</comment>
<dbReference type="KEGG" id="vgu:HYG85_05180"/>
<keyword evidence="3" id="KW-1003">Cell membrane</keyword>
<feature type="transmembrane region" description="Helical" evidence="7">
    <location>
        <begin position="79"/>
        <end position="98"/>
    </location>
</feature>
<evidence type="ECO:0000256" key="5">
    <source>
        <dbReference type="ARBA" id="ARBA00022989"/>
    </source>
</evidence>
<comment type="subcellular location">
    <subcellularLocation>
        <location evidence="1 7">Cell membrane</location>
        <topology evidence="1 7">Multi-pass membrane protein</topology>
    </subcellularLocation>
</comment>
<keyword evidence="4 7" id="KW-0812">Transmembrane</keyword>
<keyword evidence="6 7" id="KW-0472">Membrane</keyword>
<dbReference type="PANTHER" id="PTHR30193">
    <property type="entry name" value="ABC TRANSPORTER PERMEASE PROTEIN"/>
    <property type="match status" value="1"/>
</dbReference>
<dbReference type="CDD" id="cd06261">
    <property type="entry name" value="TM_PBP2"/>
    <property type="match status" value="1"/>
</dbReference>
<sequence>MKQKYKKRRMKDYVGLLYISPFIIGFLIFQLYPFISSIIYSFTDFTMIKKPDFVGFSNYINMFTKDRDFWNSVKVTFKYVLMAVPMKLIFALFIAMVLNMKLKSINFFRTIYYLPSILGGSVAVAVMWRFLFMYDGLVNNFLGVFNIPPVSWLGNPDISLYTIGLLAVWQFGSSMVLFLAGLKQIPENLYEASAIDGASKVKQFFVITLPMLTPIILFNMVMQTISAFQEFTGAFVITNGGPMKSTYLYGMMLYDNAFVHFKMGYASAQSWILFFIIVTITAILLKSSKRWAYYEDGGDF</sequence>
<dbReference type="PROSITE" id="PS50928">
    <property type="entry name" value="ABC_TM1"/>
    <property type="match status" value="1"/>
</dbReference>
<keyword evidence="5 7" id="KW-1133">Transmembrane helix</keyword>
<dbReference type="GO" id="GO:0055085">
    <property type="term" value="P:transmembrane transport"/>
    <property type="evidence" value="ECO:0007669"/>
    <property type="project" value="InterPro"/>
</dbReference>
<feature type="transmembrane region" description="Helical" evidence="7">
    <location>
        <begin position="158"/>
        <end position="182"/>
    </location>
</feature>
<reference evidence="9 10" key="1">
    <citation type="submission" date="2020-07" db="EMBL/GenBank/DDBJ databases">
        <title>Vallitalea guaymasensis genome.</title>
        <authorList>
            <person name="Postec A."/>
        </authorList>
    </citation>
    <scope>NUCLEOTIDE SEQUENCE [LARGE SCALE GENOMIC DNA]</scope>
    <source>
        <strain evidence="9 10">Ra1766G1</strain>
    </source>
</reference>
<evidence type="ECO:0000259" key="8">
    <source>
        <dbReference type="PROSITE" id="PS50928"/>
    </source>
</evidence>
<dbReference type="Proteomes" id="UP000677305">
    <property type="component" value="Chromosome"/>
</dbReference>
<feature type="transmembrane region" description="Helical" evidence="7">
    <location>
        <begin position="12"/>
        <end position="35"/>
    </location>
</feature>
<evidence type="ECO:0000313" key="9">
    <source>
        <dbReference type="EMBL" id="QUH28341.1"/>
    </source>
</evidence>
<dbReference type="InterPro" id="IPR035906">
    <property type="entry name" value="MetI-like_sf"/>
</dbReference>
<dbReference type="GO" id="GO:0005886">
    <property type="term" value="C:plasma membrane"/>
    <property type="evidence" value="ECO:0007669"/>
    <property type="project" value="UniProtKB-SubCell"/>
</dbReference>
<gene>
    <name evidence="9" type="ORF">HYG85_05180</name>
</gene>
<dbReference type="EMBL" id="CP058561">
    <property type="protein sequence ID" value="QUH28341.1"/>
    <property type="molecule type" value="Genomic_DNA"/>
</dbReference>
<keyword evidence="10" id="KW-1185">Reference proteome</keyword>
<dbReference type="Pfam" id="PF00528">
    <property type="entry name" value="BPD_transp_1"/>
    <property type="match status" value="1"/>
</dbReference>
<organism evidence="9 10">
    <name type="scientific">Vallitalea guaymasensis</name>
    <dbReference type="NCBI Taxonomy" id="1185412"/>
    <lineage>
        <taxon>Bacteria</taxon>
        <taxon>Bacillati</taxon>
        <taxon>Bacillota</taxon>
        <taxon>Clostridia</taxon>
        <taxon>Lachnospirales</taxon>
        <taxon>Vallitaleaceae</taxon>
        <taxon>Vallitalea</taxon>
    </lineage>
</organism>
<evidence type="ECO:0000256" key="3">
    <source>
        <dbReference type="ARBA" id="ARBA00022475"/>
    </source>
</evidence>
<feature type="transmembrane region" description="Helical" evidence="7">
    <location>
        <begin position="110"/>
        <end position="131"/>
    </location>
</feature>
<evidence type="ECO:0000256" key="7">
    <source>
        <dbReference type="RuleBase" id="RU363032"/>
    </source>
</evidence>
<evidence type="ECO:0000256" key="1">
    <source>
        <dbReference type="ARBA" id="ARBA00004651"/>
    </source>
</evidence>
<dbReference type="SUPFAM" id="SSF160964">
    <property type="entry name" value="MalF N-terminal region-like"/>
    <property type="match status" value="1"/>
</dbReference>
<evidence type="ECO:0000256" key="4">
    <source>
        <dbReference type="ARBA" id="ARBA00022692"/>
    </source>
</evidence>
<dbReference type="AlphaFoldDB" id="A0A8J8M8J8"/>
<dbReference type="PANTHER" id="PTHR30193:SF1">
    <property type="entry name" value="ABC TRANSPORTER PERMEASE PROTEIN YESP-RELATED"/>
    <property type="match status" value="1"/>
</dbReference>
<evidence type="ECO:0000313" key="10">
    <source>
        <dbReference type="Proteomes" id="UP000677305"/>
    </source>
</evidence>
<feature type="transmembrane region" description="Helical" evidence="7">
    <location>
        <begin position="268"/>
        <end position="285"/>
    </location>
</feature>
<dbReference type="RefSeq" id="WP_212692584.1">
    <property type="nucleotide sequence ID" value="NZ_CP058561.1"/>
</dbReference>
<dbReference type="Gene3D" id="1.10.3720.10">
    <property type="entry name" value="MetI-like"/>
    <property type="match status" value="1"/>
</dbReference>
<dbReference type="InterPro" id="IPR000515">
    <property type="entry name" value="MetI-like"/>
</dbReference>
<protein>
    <submittedName>
        <fullName evidence="9">Sugar ABC transporter permease</fullName>
    </submittedName>
</protein>
<feature type="transmembrane region" description="Helical" evidence="7">
    <location>
        <begin position="203"/>
        <end position="222"/>
    </location>
</feature>
<feature type="domain" description="ABC transmembrane type-1" evidence="8">
    <location>
        <begin position="73"/>
        <end position="284"/>
    </location>
</feature>
<evidence type="ECO:0000256" key="6">
    <source>
        <dbReference type="ARBA" id="ARBA00023136"/>
    </source>
</evidence>
<proteinExistence type="inferred from homology"/>
<dbReference type="InterPro" id="IPR051393">
    <property type="entry name" value="ABC_transporter_permease"/>
</dbReference>
<evidence type="ECO:0000256" key="2">
    <source>
        <dbReference type="ARBA" id="ARBA00022448"/>
    </source>
</evidence>
<keyword evidence="2 7" id="KW-0813">Transport</keyword>
<dbReference type="SUPFAM" id="SSF161098">
    <property type="entry name" value="MetI-like"/>
    <property type="match status" value="1"/>
</dbReference>
<accession>A0A8J8M8J8</accession>